<accession>A0A9C9EMJ7</accession>
<proteinExistence type="predicted"/>
<dbReference type="AlphaFoldDB" id="A0A9C9EMJ7"/>
<reference evidence="2" key="1">
    <citation type="journal article" date="2020" name="mSystems">
        <title>Genome- and Community-Level Interaction Insights into Carbon Utilization and Element Cycling Functions of Hydrothermarchaeota in Hydrothermal Sediment.</title>
        <authorList>
            <person name="Zhou Z."/>
            <person name="Liu Y."/>
            <person name="Xu W."/>
            <person name="Pan J."/>
            <person name="Luo Z.H."/>
            <person name="Li M."/>
        </authorList>
    </citation>
    <scope>NUCLEOTIDE SEQUENCE</scope>
    <source>
        <strain evidence="2">HyVt-388</strain>
    </source>
</reference>
<evidence type="ECO:0000259" key="1">
    <source>
        <dbReference type="Pfam" id="PF01927"/>
    </source>
</evidence>
<dbReference type="EMBL" id="DRIG01000048">
    <property type="protein sequence ID" value="HEC78412.1"/>
    <property type="molecule type" value="Genomic_DNA"/>
</dbReference>
<evidence type="ECO:0000313" key="3">
    <source>
        <dbReference type="Proteomes" id="UP000885826"/>
    </source>
</evidence>
<dbReference type="PANTHER" id="PTHR39081:SF1">
    <property type="entry name" value="MUT7-C RNASE DOMAIN-CONTAINING PROTEIN"/>
    <property type="match status" value="1"/>
</dbReference>
<protein>
    <recommendedName>
        <fullName evidence="1">Mut7-C RNAse domain-containing protein</fullName>
    </recommendedName>
</protein>
<comment type="caution">
    <text evidence="2">The sequence shown here is derived from an EMBL/GenBank/DDBJ whole genome shotgun (WGS) entry which is preliminary data.</text>
</comment>
<dbReference type="InterPro" id="IPR002782">
    <property type="entry name" value="Mut7-C_RNAse_dom"/>
</dbReference>
<sequence>MDDYGKRFICDGMLGKLCKLMRMCGIDTAYSNRGRSIIIEAKRDNRIVLTKNTLLKNKNGVHFLESTDPAVQLKNILIYYSLRNEIKLFSRCIECNCRLQVVDKETVKDKIPYFTYKNFKEFAQCPQCRKVYWKGSHYKNMKKKVDEIIGGL</sequence>
<name>A0A9C9EMJ7_UNCW3</name>
<dbReference type="Pfam" id="PF01927">
    <property type="entry name" value="Mut7-C"/>
    <property type="match status" value="1"/>
</dbReference>
<gene>
    <name evidence="2" type="ORF">ENI34_04625</name>
</gene>
<feature type="domain" description="Mut7-C RNAse" evidence="1">
    <location>
        <begin position="6"/>
        <end position="144"/>
    </location>
</feature>
<organism evidence="2 3">
    <name type="scientific">candidate division WOR-3 bacterium</name>
    <dbReference type="NCBI Taxonomy" id="2052148"/>
    <lineage>
        <taxon>Bacteria</taxon>
        <taxon>Bacteria division WOR-3</taxon>
    </lineage>
</organism>
<dbReference type="PANTHER" id="PTHR39081">
    <property type="entry name" value="MUT7-C DOMAIN-CONTAINING PROTEIN"/>
    <property type="match status" value="1"/>
</dbReference>
<evidence type="ECO:0000313" key="2">
    <source>
        <dbReference type="EMBL" id="HEC78412.1"/>
    </source>
</evidence>
<dbReference type="Proteomes" id="UP000885826">
    <property type="component" value="Unassembled WGS sequence"/>
</dbReference>